<dbReference type="InterPro" id="IPR013783">
    <property type="entry name" value="Ig-like_fold"/>
</dbReference>
<protein>
    <recommendedName>
        <fullName evidence="2">Ig-like domain-containing protein</fullName>
    </recommendedName>
</protein>
<dbReference type="PROSITE" id="PS50835">
    <property type="entry name" value="IG_LIKE"/>
    <property type="match status" value="1"/>
</dbReference>
<dbReference type="AlphaFoldDB" id="A0A8J6EDW5"/>
<accession>A0A8J6EDW5</accession>
<keyword evidence="1" id="KW-0812">Transmembrane</keyword>
<keyword evidence="1" id="KW-1133">Transmembrane helix</keyword>
<reference evidence="3" key="1">
    <citation type="thesis" date="2020" institute="ProQuest LLC" country="789 East Eisenhower Parkway, Ann Arbor, MI, USA">
        <title>Comparative Genomics and Chromosome Evolution.</title>
        <authorList>
            <person name="Mudd A.B."/>
        </authorList>
    </citation>
    <scope>NUCLEOTIDE SEQUENCE</scope>
    <source>
        <strain evidence="3">HN-11 Male</strain>
        <tissue evidence="3">Kidney and liver</tissue>
    </source>
</reference>
<dbReference type="SUPFAM" id="SSF48726">
    <property type="entry name" value="Immunoglobulin"/>
    <property type="match status" value="1"/>
</dbReference>
<keyword evidence="4" id="KW-1185">Reference proteome</keyword>
<feature type="transmembrane region" description="Helical" evidence="1">
    <location>
        <begin position="125"/>
        <end position="147"/>
    </location>
</feature>
<evidence type="ECO:0000259" key="2">
    <source>
        <dbReference type="PROSITE" id="PS50835"/>
    </source>
</evidence>
<dbReference type="Pfam" id="PF07686">
    <property type="entry name" value="V-set"/>
    <property type="match status" value="1"/>
</dbReference>
<evidence type="ECO:0000313" key="3">
    <source>
        <dbReference type="EMBL" id="KAG9467334.1"/>
    </source>
</evidence>
<sequence>MEAYRSRRIGEFLTLNCSYKSSQEDVLWVNTYWRLGNKTGPYVYHPYKETVHPKYRGRTEITGQADLHIREVQISDDSIYYCFMVFKLCKEKNIHKKSVKVGEGTKLSVAESMIKQPDERSKQRLFITVSISASMLLILLCVTLVVLTKADVICKKKNA</sequence>
<organism evidence="3 4">
    <name type="scientific">Eleutherodactylus coqui</name>
    <name type="common">Puerto Rican coqui</name>
    <dbReference type="NCBI Taxonomy" id="57060"/>
    <lineage>
        <taxon>Eukaryota</taxon>
        <taxon>Metazoa</taxon>
        <taxon>Chordata</taxon>
        <taxon>Craniata</taxon>
        <taxon>Vertebrata</taxon>
        <taxon>Euteleostomi</taxon>
        <taxon>Amphibia</taxon>
        <taxon>Batrachia</taxon>
        <taxon>Anura</taxon>
        <taxon>Neobatrachia</taxon>
        <taxon>Hyloidea</taxon>
        <taxon>Eleutherodactylidae</taxon>
        <taxon>Eleutherodactylinae</taxon>
        <taxon>Eleutherodactylus</taxon>
        <taxon>Eleutherodactylus</taxon>
    </lineage>
</organism>
<dbReference type="InterPro" id="IPR036179">
    <property type="entry name" value="Ig-like_dom_sf"/>
</dbReference>
<dbReference type="SMART" id="SM00409">
    <property type="entry name" value="IG"/>
    <property type="match status" value="1"/>
</dbReference>
<dbReference type="InterPro" id="IPR013106">
    <property type="entry name" value="Ig_V-set"/>
</dbReference>
<feature type="domain" description="Ig-like" evidence="2">
    <location>
        <begin position="10"/>
        <end position="82"/>
    </location>
</feature>
<proteinExistence type="predicted"/>
<dbReference type="InterPro" id="IPR007110">
    <property type="entry name" value="Ig-like_dom"/>
</dbReference>
<dbReference type="EMBL" id="WNTK01001463">
    <property type="protein sequence ID" value="KAG9467334.1"/>
    <property type="molecule type" value="Genomic_DNA"/>
</dbReference>
<comment type="caution">
    <text evidence="3">The sequence shown here is derived from an EMBL/GenBank/DDBJ whole genome shotgun (WGS) entry which is preliminary data.</text>
</comment>
<dbReference type="Gene3D" id="2.60.40.10">
    <property type="entry name" value="Immunoglobulins"/>
    <property type="match status" value="1"/>
</dbReference>
<keyword evidence="1" id="KW-0472">Membrane</keyword>
<name>A0A8J6EDW5_ELECQ</name>
<dbReference type="OrthoDB" id="6152887at2759"/>
<evidence type="ECO:0000313" key="4">
    <source>
        <dbReference type="Proteomes" id="UP000770717"/>
    </source>
</evidence>
<evidence type="ECO:0000256" key="1">
    <source>
        <dbReference type="SAM" id="Phobius"/>
    </source>
</evidence>
<dbReference type="InterPro" id="IPR003599">
    <property type="entry name" value="Ig_sub"/>
</dbReference>
<gene>
    <name evidence="3" type="ORF">GDO78_015164</name>
</gene>
<dbReference type="Proteomes" id="UP000770717">
    <property type="component" value="Unassembled WGS sequence"/>
</dbReference>